<dbReference type="SUPFAM" id="SSF56420">
    <property type="entry name" value="Peptide deformylase"/>
    <property type="match status" value="1"/>
</dbReference>
<keyword evidence="2 6" id="KW-0479">Metal-binding</keyword>
<dbReference type="PRINTS" id="PR01576">
    <property type="entry name" value="PDEFORMYLASE"/>
</dbReference>
<evidence type="ECO:0000256" key="1">
    <source>
        <dbReference type="ARBA" id="ARBA00010759"/>
    </source>
</evidence>
<keyword evidence="8" id="KW-1185">Reference proteome</keyword>
<feature type="active site" evidence="6">
    <location>
        <position position="140"/>
    </location>
</feature>
<dbReference type="GO" id="GO:0042586">
    <property type="term" value="F:peptide deformylase activity"/>
    <property type="evidence" value="ECO:0007669"/>
    <property type="project" value="UniProtKB-UniRule"/>
</dbReference>
<evidence type="ECO:0000256" key="4">
    <source>
        <dbReference type="ARBA" id="ARBA00022917"/>
    </source>
</evidence>
<feature type="binding site" evidence="6">
    <location>
        <position position="139"/>
    </location>
    <ligand>
        <name>Fe cation</name>
        <dbReference type="ChEBI" id="CHEBI:24875"/>
    </ligand>
</feature>
<dbReference type="PANTHER" id="PTHR10458">
    <property type="entry name" value="PEPTIDE DEFORMYLASE"/>
    <property type="match status" value="1"/>
</dbReference>
<dbReference type="GO" id="GO:0046872">
    <property type="term" value="F:metal ion binding"/>
    <property type="evidence" value="ECO:0007669"/>
    <property type="project" value="UniProtKB-KW"/>
</dbReference>
<dbReference type="EMBL" id="JABBNT010000001">
    <property type="protein sequence ID" value="NMM43793.1"/>
    <property type="molecule type" value="Genomic_DNA"/>
</dbReference>
<dbReference type="NCBIfam" id="TIGR00079">
    <property type="entry name" value="pept_deformyl"/>
    <property type="match status" value="1"/>
</dbReference>
<dbReference type="FunFam" id="3.90.45.10:FF:000003">
    <property type="entry name" value="Peptide deformylase"/>
    <property type="match status" value="1"/>
</dbReference>
<dbReference type="RefSeq" id="WP_169624039.1">
    <property type="nucleotide sequence ID" value="NZ_JABBNT010000001.1"/>
</dbReference>
<dbReference type="InterPro" id="IPR036821">
    <property type="entry name" value="Peptide_deformylase_sf"/>
</dbReference>
<gene>
    <name evidence="6 7" type="primary">def</name>
    <name evidence="7" type="ORF">HH303_04850</name>
</gene>
<keyword evidence="3 6" id="KW-0378">Hydrolase</keyword>
<name>A0A7Y0HEP6_9PROT</name>
<evidence type="ECO:0000256" key="6">
    <source>
        <dbReference type="HAMAP-Rule" id="MF_00163"/>
    </source>
</evidence>
<keyword evidence="4 6" id="KW-0648">Protein biosynthesis</keyword>
<dbReference type="PIRSF" id="PIRSF004749">
    <property type="entry name" value="Pep_def"/>
    <property type="match status" value="1"/>
</dbReference>
<evidence type="ECO:0000256" key="3">
    <source>
        <dbReference type="ARBA" id="ARBA00022801"/>
    </source>
</evidence>
<keyword evidence="5 6" id="KW-0408">Iron</keyword>
<comment type="function">
    <text evidence="6">Removes the formyl group from the N-terminal Met of newly synthesized proteins. Requires at least a dipeptide for an efficient rate of reaction. N-terminal L-methionine is a prerequisite for activity but the enzyme has broad specificity at other positions.</text>
</comment>
<proteinExistence type="inferred from homology"/>
<dbReference type="CDD" id="cd00487">
    <property type="entry name" value="Pep_deformylase"/>
    <property type="match status" value="1"/>
</dbReference>
<evidence type="ECO:0000313" key="8">
    <source>
        <dbReference type="Proteomes" id="UP000539372"/>
    </source>
</evidence>
<organism evidence="7 8">
    <name type="scientific">Pacificispira spongiicola</name>
    <dbReference type="NCBI Taxonomy" id="2729598"/>
    <lineage>
        <taxon>Bacteria</taxon>
        <taxon>Pseudomonadati</taxon>
        <taxon>Pseudomonadota</taxon>
        <taxon>Alphaproteobacteria</taxon>
        <taxon>Rhodospirillales</taxon>
        <taxon>Rhodospirillaceae</taxon>
        <taxon>Pacificispira</taxon>
    </lineage>
</organism>
<dbReference type="Proteomes" id="UP000539372">
    <property type="component" value="Unassembled WGS sequence"/>
</dbReference>
<comment type="cofactor">
    <cofactor evidence="6">
        <name>Fe(2+)</name>
        <dbReference type="ChEBI" id="CHEBI:29033"/>
    </cofactor>
    <text evidence="6">Binds 1 Fe(2+) ion.</text>
</comment>
<dbReference type="AlphaFoldDB" id="A0A7Y0HEP6"/>
<feature type="binding site" evidence="6">
    <location>
        <position position="143"/>
    </location>
    <ligand>
        <name>Fe cation</name>
        <dbReference type="ChEBI" id="CHEBI:24875"/>
    </ligand>
</feature>
<reference evidence="7 8" key="1">
    <citation type="submission" date="2020-04" db="EMBL/GenBank/DDBJ databases">
        <title>Rhodospirillaceae bacterium KN72 isolated from deep sea.</title>
        <authorList>
            <person name="Zhang D.-C."/>
        </authorList>
    </citation>
    <scope>NUCLEOTIDE SEQUENCE [LARGE SCALE GENOMIC DNA]</scope>
    <source>
        <strain evidence="7 8">KN72</strain>
    </source>
</reference>
<dbReference type="GO" id="GO:0006412">
    <property type="term" value="P:translation"/>
    <property type="evidence" value="ECO:0007669"/>
    <property type="project" value="UniProtKB-UniRule"/>
</dbReference>
<comment type="catalytic activity">
    <reaction evidence="6">
        <text>N-terminal N-formyl-L-methionyl-[peptide] + H2O = N-terminal L-methionyl-[peptide] + formate</text>
        <dbReference type="Rhea" id="RHEA:24420"/>
        <dbReference type="Rhea" id="RHEA-COMP:10639"/>
        <dbReference type="Rhea" id="RHEA-COMP:10640"/>
        <dbReference type="ChEBI" id="CHEBI:15377"/>
        <dbReference type="ChEBI" id="CHEBI:15740"/>
        <dbReference type="ChEBI" id="CHEBI:49298"/>
        <dbReference type="ChEBI" id="CHEBI:64731"/>
        <dbReference type="EC" id="3.5.1.88"/>
    </reaction>
</comment>
<comment type="caution">
    <text evidence="7">The sequence shown here is derived from an EMBL/GenBank/DDBJ whole genome shotgun (WGS) entry which is preliminary data.</text>
</comment>
<protein>
    <recommendedName>
        <fullName evidence="6">Peptide deformylase</fullName>
        <shortName evidence="6">PDF</shortName>
        <ecNumber evidence="6">3.5.1.88</ecNumber>
    </recommendedName>
    <alternativeName>
        <fullName evidence="6">Polypeptide deformylase</fullName>
    </alternativeName>
</protein>
<comment type="similarity">
    <text evidence="1 6">Belongs to the polypeptide deformylase family.</text>
</comment>
<dbReference type="Pfam" id="PF01327">
    <property type="entry name" value="Pep_deformylase"/>
    <property type="match status" value="1"/>
</dbReference>
<dbReference type="Gene3D" id="3.90.45.10">
    <property type="entry name" value="Peptide deformylase"/>
    <property type="match status" value="1"/>
</dbReference>
<feature type="binding site" evidence="6">
    <location>
        <position position="97"/>
    </location>
    <ligand>
        <name>Fe cation</name>
        <dbReference type="ChEBI" id="CHEBI:24875"/>
    </ligand>
</feature>
<sequence>MAILKIARMGHPVLRTIADPVDDPTDPAFLEFLDDMVETMDDADGTGLAAPQVHVPLRAVVYFVSAARGGENVPLTALINPVIEPLTDEVAYDWEGCLSVPGMLGLVPRPTRIRLTAVGADGETIDKEVTGFHARVLQHECDHLDGILYPQRMDDLSLLIFRDELRHGMPARARELMGLPPETEDEEELDDAENEI</sequence>
<dbReference type="HAMAP" id="MF_00163">
    <property type="entry name" value="Pep_deformylase"/>
    <property type="match status" value="1"/>
</dbReference>
<dbReference type="EC" id="3.5.1.88" evidence="6"/>
<evidence type="ECO:0000256" key="2">
    <source>
        <dbReference type="ARBA" id="ARBA00022723"/>
    </source>
</evidence>
<dbReference type="InterPro" id="IPR023635">
    <property type="entry name" value="Peptide_deformylase"/>
</dbReference>
<accession>A0A7Y0HEP6</accession>
<evidence type="ECO:0000256" key="5">
    <source>
        <dbReference type="ARBA" id="ARBA00023004"/>
    </source>
</evidence>
<evidence type="ECO:0000313" key="7">
    <source>
        <dbReference type="EMBL" id="NMM43793.1"/>
    </source>
</evidence>
<dbReference type="NCBIfam" id="NF001159">
    <property type="entry name" value="PRK00150.1-3"/>
    <property type="match status" value="1"/>
</dbReference>
<dbReference type="PANTHER" id="PTHR10458:SF20">
    <property type="entry name" value="PEPTIDE DEFORMYLASE 1"/>
    <property type="match status" value="1"/>
</dbReference>